<comment type="caution">
    <text evidence="1">The sequence shown here is derived from an EMBL/GenBank/DDBJ whole genome shotgun (WGS) entry which is preliminary data.</text>
</comment>
<accession>A0A268NUR5</accession>
<proteinExistence type="predicted"/>
<dbReference type="Proteomes" id="UP000216207">
    <property type="component" value="Unassembled WGS sequence"/>
</dbReference>
<reference evidence="1 2" key="1">
    <citation type="submission" date="2017-07" db="EMBL/GenBank/DDBJ databases">
        <title>Isolation and whole genome analysis of endospore-forming bacteria from heroin.</title>
        <authorList>
            <person name="Kalinowski J."/>
            <person name="Ahrens B."/>
            <person name="Al-Dilaimi A."/>
            <person name="Winkler A."/>
            <person name="Wibberg D."/>
            <person name="Schleenbecker U."/>
            <person name="Ruckert C."/>
            <person name="Wolfel R."/>
            <person name="Grass G."/>
        </authorList>
    </citation>
    <scope>NUCLEOTIDE SEQUENCE [LARGE SCALE GENOMIC DNA]</scope>
    <source>
        <strain evidence="1 2">7539</strain>
    </source>
</reference>
<gene>
    <name evidence="1" type="ORF">CHH72_19680</name>
</gene>
<evidence type="ECO:0000313" key="2">
    <source>
        <dbReference type="Proteomes" id="UP000216207"/>
    </source>
</evidence>
<name>A0A268NUR5_SHOCL</name>
<protein>
    <submittedName>
        <fullName evidence="1">Uncharacterized protein</fullName>
    </submittedName>
</protein>
<organism evidence="1 2">
    <name type="scientific">Shouchella clausii</name>
    <name type="common">Alkalihalobacillus clausii</name>
    <dbReference type="NCBI Taxonomy" id="79880"/>
    <lineage>
        <taxon>Bacteria</taxon>
        <taxon>Bacillati</taxon>
        <taxon>Bacillota</taxon>
        <taxon>Bacilli</taxon>
        <taxon>Bacillales</taxon>
        <taxon>Bacillaceae</taxon>
        <taxon>Shouchella</taxon>
    </lineage>
</organism>
<dbReference type="RefSeq" id="WP_095327285.1">
    <property type="nucleotide sequence ID" value="NZ_NPCC01000038.1"/>
</dbReference>
<sequence length="88" mass="10377">MKKLAKKVLFLLECNHNRENWSCGLEDKETCEVITAIAQHSEFSEIIDIEDTEGWLIDIFKELNFRDKNTFELDDGLTVLELLKKFRN</sequence>
<dbReference type="EMBL" id="NPCC01000038">
    <property type="protein sequence ID" value="PAE87224.1"/>
    <property type="molecule type" value="Genomic_DNA"/>
</dbReference>
<evidence type="ECO:0000313" key="1">
    <source>
        <dbReference type="EMBL" id="PAE87224.1"/>
    </source>
</evidence>
<dbReference type="AlphaFoldDB" id="A0A268NUR5"/>